<name>A0A5E7C563_PSEFL</name>
<evidence type="ECO:0000313" key="1">
    <source>
        <dbReference type="EMBL" id="VVN99798.1"/>
    </source>
</evidence>
<reference evidence="1 2" key="1">
    <citation type="submission" date="2019-09" db="EMBL/GenBank/DDBJ databases">
        <authorList>
            <person name="Chandra G."/>
            <person name="Truman W A."/>
        </authorList>
    </citation>
    <scope>NUCLEOTIDE SEQUENCE [LARGE SCALE GENOMIC DNA]</scope>
    <source>
        <strain evidence="1">PS710</strain>
    </source>
</reference>
<proteinExistence type="predicted"/>
<dbReference type="Proteomes" id="UP000381093">
    <property type="component" value="Unassembled WGS sequence"/>
</dbReference>
<organism evidence="1 2">
    <name type="scientific">Pseudomonas fluorescens</name>
    <dbReference type="NCBI Taxonomy" id="294"/>
    <lineage>
        <taxon>Bacteria</taxon>
        <taxon>Pseudomonadati</taxon>
        <taxon>Pseudomonadota</taxon>
        <taxon>Gammaproteobacteria</taxon>
        <taxon>Pseudomonadales</taxon>
        <taxon>Pseudomonadaceae</taxon>
        <taxon>Pseudomonas</taxon>
    </lineage>
</organism>
<sequence length="35" mass="3948">MGCHHDFSAFEAKTLFSFQLDYACRVVPALQGIML</sequence>
<protein>
    <submittedName>
        <fullName evidence="1">Uncharacterized protein</fullName>
    </submittedName>
</protein>
<gene>
    <name evidence="1" type="ORF">PS710_02558</name>
</gene>
<dbReference type="AlphaFoldDB" id="A0A5E7C563"/>
<evidence type="ECO:0000313" key="2">
    <source>
        <dbReference type="Proteomes" id="UP000381093"/>
    </source>
</evidence>
<dbReference type="EMBL" id="CABVHW010000007">
    <property type="protein sequence ID" value="VVN99798.1"/>
    <property type="molecule type" value="Genomic_DNA"/>
</dbReference>
<accession>A0A5E7C563</accession>